<keyword evidence="1" id="KW-0343">GTPase activation</keyword>
<accession>A0ABR3G8S7</accession>
<reference evidence="4 5" key="1">
    <citation type="submission" date="2024-02" db="EMBL/GenBank/DDBJ databases">
        <title>Discinaceae phylogenomics.</title>
        <authorList>
            <person name="Dirks A.C."/>
            <person name="James T.Y."/>
        </authorList>
    </citation>
    <scope>NUCLEOTIDE SEQUENCE [LARGE SCALE GENOMIC DNA]</scope>
    <source>
        <strain evidence="4 5">ACD0624</strain>
    </source>
</reference>
<sequence>MGKKDPKTVPGATTGSRSKLQLHEGHKTTAATMAKVAAVQEEVKASLIPLGNGSFSEQQQPLRALQKESRKLIQKNQPSMKYSMAPSATNTAAAISRIADNGAPPLKMKYGDTSKRLKGQKSSKSASKSQTSLSSGSPASSRHHSTPSSPGSENTPPLPLRPHPQRSTSAEGGSLLSIVKKGREHIQADGSKVAKFFGKKGHEAWDKLKKQKEKDGKSPKSNGSYRDTSNDVDVFGMELKDAVLQTRVVKERKQSGDAAYWMPALAYRCLQYLNVHGPHELGIYRISGSTAVVEELRAAFKIHHDVDLFDNPPDDLHTVSSLLKGWFRSLPGAILPDDVQKRVYEKCKDVTDAVKPPQAFIDELSNLPPYNYYLLHHLFSHLSAICDASDINKMGLSNLGMIFCSTLRIDRFCFNWLVNSWADCWAGCLTEEDEYDRTLPVPRRYPSNASSASHNRHSPVPPEYSTARAETFPNNYNGNSNGNGVDRWPSSSSSSRQKSSTSPVISTGRSRSGSKAGTDRLVDAETARDRKNEKVKEKSKSKSRERERERERELAREKPQPDSDSEQWTDARETPTPHPTPSPKPRARSPEGSKSSIRKKDIDDLNNLRIDTNHGIPRSPAMRSGGYCGSETHSLNVETGCTPRESFSSDRRTGMLGTPLPRIEPISPMMKDGTML</sequence>
<dbReference type="InterPro" id="IPR050729">
    <property type="entry name" value="Rho-GAP"/>
</dbReference>
<evidence type="ECO:0000259" key="3">
    <source>
        <dbReference type="PROSITE" id="PS50238"/>
    </source>
</evidence>
<feature type="compositionally biased region" description="Polar residues" evidence="2">
    <location>
        <begin position="503"/>
        <end position="515"/>
    </location>
</feature>
<organism evidence="4 5">
    <name type="scientific">Discina gigas</name>
    <dbReference type="NCBI Taxonomy" id="1032678"/>
    <lineage>
        <taxon>Eukaryota</taxon>
        <taxon>Fungi</taxon>
        <taxon>Dikarya</taxon>
        <taxon>Ascomycota</taxon>
        <taxon>Pezizomycotina</taxon>
        <taxon>Pezizomycetes</taxon>
        <taxon>Pezizales</taxon>
        <taxon>Discinaceae</taxon>
        <taxon>Discina</taxon>
    </lineage>
</organism>
<name>A0ABR3G8S7_9PEZI</name>
<feature type="compositionally biased region" description="Low complexity" evidence="2">
    <location>
        <begin position="122"/>
        <end position="140"/>
    </location>
</feature>
<comment type="caution">
    <text evidence="4">The sequence shown here is derived from an EMBL/GenBank/DDBJ whole genome shotgun (WGS) entry which is preliminary data.</text>
</comment>
<dbReference type="InterPro" id="IPR000198">
    <property type="entry name" value="RhoGAP_dom"/>
</dbReference>
<dbReference type="Pfam" id="PF00620">
    <property type="entry name" value="RhoGAP"/>
    <property type="match status" value="1"/>
</dbReference>
<feature type="compositionally biased region" description="Low complexity" evidence="2">
    <location>
        <begin position="474"/>
        <end position="502"/>
    </location>
</feature>
<feature type="region of interest" description="Disordered" evidence="2">
    <location>
        <begin position="207"/>
        <end position="229"/>
    </location>
</feature>
<dbReference type="PANTHER" id="PTHR23176:SF125">
    <property type="entry name" value="GTPASE ACTIVATOR (BEM2), PUTATIVE (AFU_ORTHOLOGUE AFUA_7G04450)-RELATED"/>
    <property type="match status" value="1"/>
</dbReference>
<dbReference type="SMART" id="SM00324">
    <property type="entry name" value="RhoGAP"/>
    <property type="match status" value="1"/>
</dbReference>
<keyword evidence="5" id="KW-1185">Reference proteome</keyword>
<feature type="compositionally biased region" description="Polar residues" evidence="2">
    <location>
        <begin position="146"/>
        <end position="155"/>
    </location>
</feature>
<dbReference type="PROSITE" id="PS50238">
    <property type="entry name" value="RHOGAP"/>
    <property type="match status" value="1"/>
</dbReference>
<dbReference type="SUPFAM" id="SSF48350">
    <property type="entry name" value="GTPase activation domain, GAP"/>
    <property type="match status" value="1"/>
</dbReference>
<dbReference type="PANTHER" id="PTHR23176">
    <property type="entry name" value="RHO/RAC/CDC GTPASE-ACTIVATING PROTEIN"/>
    <property type="match status" value="1"/>
</dbReference>
<evidence type="ECO:0000313" key="4">
    <source>
        <dbReference type="EMBL" id="KAL0632221.1"/>
    </source>
</evidence>
<evidence type="ECO:0000313" key="5">
    <source>
        <dbReference type="Proteomes" id="UP001447188"/>
    </source>
</evidence>
<feature type="region of interest" description="Disordered" evidence="2">
    <location>
        <begin position="446"/>
        <end position="604"/>
    </location>
</feature>
<dbReference type="CDD" id="cd00159">
    <property type="entry name" value="RhoGAP"/>
    <property type="match status" value="1"/>
</dbReference>
<evidence type="ECO:0000256" key="1">
    <source>
        <dbReference type="ARBA" id="ARBA00022468"/>
    </source>
</evidence>
<proteinExistence type="predicted"/>
<feature type="region of interest" description="Disordered" evidence="2">
    <location>
        <begin position="95"/>
        <end position="172"/>
    </location>
</feature>
<protein>
    <recommendedName>
        <fullName evidence="3">Rho-GAP domain-containing protein</fullName>
    </recommendedName>
</protein>
<feature type="region of interest" description="Disordered" evidence="2">
    <location>
        <begin position="639"/>
        <end position="676"/>
    </location>
</feature>
<dbReference type="EMBL" id="JBBBZM010000180">
    <property type="protein sequence ID" value="KAL0632221.1"/>
    <property type="molecule type" value="Genomic_DNA"/>
</dbReference>
<dbReference type="Proteomes" id="UP001447188">
    <property type="component" value="Unassembled WGS sequence"/>
</dbReference>
<feature type="compositionally biased region" description="Basic and acidic residues" evidence="2">
    <location>
        <begin position="517"/>
        <end position="561"/>
    </location>
</feature>
<dbReference type="InterPro" id="IPR008936">
    <property type="entry name" value="Rho_GTPase_activation_prot"/>
</dbReference>
<evidence type="ECO:0000256" key="2">
    <source>
        <dbReference type="SAM" id="MobiDB-lite"/>
    </source>
</evidence>
<feature type="domain" description="Rho-GAP" evidence="3">
    <location>
        <begin position="242"/>
        <end position="436"/>
    </location>
</feature>
<gene>
    <name evidence="4" type="ORF">Q9L58_008893</name>
</gene>
<dbReference type="Gene3D" id="1.10.555.10">
    <property type="entry name" value="Rho GTPase activation protein"/>
    <property type="match status" value="1"/>
</dbReference>
<feature type="compositionally biased region" description="Basic and acidic residues" evidence="2">
    <location>
        <begin position="207"/>
        <end position="218"/>
    </location>
</feature>
<feature type="region of interest" description="Disordered" evidence="2">
    <location>
        <begin position="1"/>
        <end position="24"/>
    </location>
</feature>